<dbReference type="InterPro" id="IPR029058">
    <property type="entry name" value="AB_hydrolase_fold"/>
</dbReference>
<comment type="caution">
    <text evidence="3">The sequence shown here is derived from an EMBL/GenBank/DDBJ whole genome shotgun (WGS) entry which is preliminary data.</text>
</comment>
<sequence>MSEAVLLLSGWGVDKRIWQTLAPHWDATREVTAIDWPGYGSTPACATHFLSELAEIMAPALRPDAVWVGWSLGGLLACALLDHLPPPSALILLGCGPRFCTPSGVTPEALARFRDAFMRDPLSSWHHFLRWQSQGEPHPRRVGHSLKTLMGATPPADTPTLLAGLDWLEQLDNTHRLHHAPCPIYRITGQHDPFIRPEPMANKEAAEMHLGAPTEKYAGTFSLPGVGHCPMLSAPATLAQLLQTLLLETTTMESAR</sequence>
<organism evidence="3 4">
    <name type="scientific">Halomonas dongshanensis</name>
    <dbReference type="NCBI Taxonomy" id="2890835"/>
    <lineage>
        <taxon>Bacteria</taxon>
        <taxon>Pseudomonadati</taxon>
        <taxon>Pseudomonadota</taxon>
        <taxon>Gammaproteobacteria</taxon>
        <taxon>Oceanospirillales</taxon>
        <taxon>Halomonadaceae</taxon>
        <taxon>Halomonas</taxon>
    </lineage>
</organism>
<evidence type="ECO:0000313" key="3">
    <source>
        <dbReference type="EMBL" id="MCS2608375.1"/>
    </source>
</evidence>
<name>A0ABT2EBA5_9GAMM</name>
<gene>
    <name evidence="3" type="ORF">LLY24_03440</name>
</gene>
<keyword evidence="4" id="KW-1185">Reference proteome</keyword>
<evidence type="ECO:0000259" key="2">
    <source>
        <dbReference type="Pfam" id="PF12697"/>
    </source>
</evidence>
<evidence type="ECO:0000256" key="1">
    <source>
        <dbReference type="ARBA" id="ARBA00022801"/>
    </source>
</evidence>
<keyword evidence="1 3" id="KW-0378">Hydrolase</keyword>
<dbReference type="Proteomes" id="UP001165542">
    <property type="component" value="Unassembled WGS sequence"/>
</dbReference>
<dbReference type="InterPro" id="IPR000073">
    <property type="entry name" value="AB_hydrolase_1"/>
</dbReference>
<evidence type="ECO:0000313" key="4">
    <source>
        <dbReference type="Proteomes" id="UP001165542"/>
    </source>
</evidence>
<dbReference type="InterPro" id="IPR050266">
    <property type="entry name" value="AB_hydrolase_sf"/>
</dbReference>
<dbReference type="Pfam" id="PF12697">
    <property type="entry name" value="Abhydrolase_6"/>
    <property type="match status" value="1"/>
</dbReference>
<dbReference type="SUPFAM" id="SSF53474">
    <property type="entry name" value="alpha/beta-Hydrolases"/>
    <property type="match status" value="1"/>
</dbReference>
<dbReference type="RefSeq" id="WP_259034856.1">
    <property type="nucleotide sequence ID" value="NZ_JAJISC010000001.1"/>
</dbReference>
<accession>A0ABT2EBA5</accession>
<dbReference type="GO" id="GO:0016787">
    <property type="term" value="F:hydrolase activity"/>
    <property type="evidence" value="ECO:0007669"/>
    <property type="project" value="UniProtKB-KW"/>
</dbReference>
<dbReference type="PANTHER" id="PTHR43798:SF31">
    <property type="entry name" value="AB HYDROLASE SUPERFAMILY PROTEIN YCLE"/>
    <property type="match status" value="1"/>
</dbReference>
<feature type="domain" description="AB hydrolase-1" evidence="2">
    <location>
        <begin position="5"/>
        <end position="240"/>
    </location>
</feature>
<protein>
    <submittedName>
        <fullName evidence="3">Alpha/beta fold hydrolase</fullName>
    </submittedName>
</protein>
<dbReference type="Gene3D" id="3.40.50.1820">
    <property type="entry name" value="alpha/beta hydrolase"/>
    <property type="match status" value="1"/>
</dbReference>
<dbReference type="PANTHER" id="PTHR43798">
    <property type="entry name" value="MONOACYLGLYCEROL LIPASE"/>
    <property type="match status" value="1"/>
</dbReference>
<proteinExistence type="predicted"/>
<reference evidence="3" key="1">
    <citation type="submission" date="2021-11" db="EMBL/GenBank/DDBJ databases">
        <title>Halomonas sp., isolated from a coastal aquaculture zone in Dongshan Bay.</title>
        <authorList>
            <person name="Lin W."/>
        </authorList>
    </citation>
    <scope>NUCLEOTIDE SEQUENCE</scope>
    <source>
        <strain evidence="3">Yzlin-01</strain>
    </source>
</reference>
<dbReference type="EMBL" id="JAJISC010000001">
    <property type="protein sequence ID" value="MCS2608375.1"/>
    <property type="molecule type" value="Genomic_DNA"/>
</dbReference>